<organism evidence="1 2">
    <name type="scientific">Angiostrongylus cantonensis</name>
    <name type="common">Rat lungworm</name>
    <dbReference type="NCBI Taxonomy" id="6313"/>
    <lineage>
        <taxon>Eukaryota</taxon>
        <taxon>Metazoa</taxon>
        <taxon>Ecdysozoa</taxon>
        <taxon>Nematoda</taxon>
        <taxon>Chromadorea</taxon>
        <taxon>Rhabditida</taxon>
        <taxon>Rhabditina</taxon>
        <taxon>Rhabditomorpha</taxon>
        <taxon>Strongyloidea</taxon>
        <taxon>Metastrongylidae</taxon>
        <taxon>Angiostrongylus</taxon>
    </lineage>
</organism>
<protein>
    <submittedName>
        <fullName evidence="2">KTSC domain-containing protein</fullName>
    </submittedName>
</protein>
<sequence length="109" mass="12768">MHIVSYSSKQLYECRINDKLIGQTLLATSQFPRMNSFSIKNLPPAQALHLVEPLVGDHLPYYKMLKKRSPYDKVAQAFLQREKCANEMYLRGHSRKFPSRRKSLKERSI</sequence>
<name>A0A0K0CWS3_ANGCA</name>
<evidence type="ECO:0000313" key="1">
    <source>
        <dbReference type="Proteomes" id="UP000035642"/>
    </source>
</evidence>
<dbReference type="WBParaSite" id="ACAC_0000193001-mRNA-1">
    <property type="protein sequence ID" value="ACAC_0000193001-mRNA-1"/>
    <property type="gene ID" value="ACAC_0000193001"/>
</dbReference>
<reference evidence="1" key="1">
    <citation type="submission" date="2012-09" db="EMBL/GenBank/DDBJ databases">
        <authorList>
            <person name="Martin A.A."/>
        </authorList>
    </citation>
    <scope>NUCLEOTIDE SEQUENCE</scope>
</reference>
<proteinExistence type="predicted"/>
<dbReference type="AlphaFoldDB" id="A0A0K0CWS3"/>
<keyword evidence="1" id="KW-1185">Reference proteome</keyword>
<accession>A0A0K0CWS3</accession>
<dbReference type="Proteomes" id="UP000035642">
    <property type="component" value="Unassembled WGS sequence"/>
</dbReference>
<reference evidence="2" key="2">
    <citation type="submission" date="2017-02" db="UniProtKB">
        <authorList>
            <consortium name="WormBaseParasite"/>
        </authorList>
    </citation>
    <scope>IDENTIFICATION</scope>
</reference>
<evidence type="ECO:0000313" key="2">
    <source>
        <dbReference type="WBParaSite" id="ACAC_0000193001-mRNA-1"/>
    </source>
</evidence>